<accession>A0AAD4TBZ6</accession>
<dbReference type="AlphaFoldDB" id="A0AAD4TBZ6"/>
<dbReference type="PANTHER" id="PTHR47926">
    <property type="entry name" value="PENTATRICOPEPTIDE REPEAT-CONTAINING PROTEIN"/>
    <property type="match status" value="1"/>
</dbReference>
<dbReference type="GO" id="GO:0003723">
    <property type="term" value="F:RNA binding"/>
    <property type="evidence" value="ECO:0007669"/>
    <property type="project" value="InterPro"/>
</dbReference>
<comment type="caution">
    <text evidence="1">The sequence shown here is derived from an EMBL/GenBank/DDBJ whole genome shotgun (WGS) entry which is preliminary data.</text>
</comment>
<feature type="non-terminal residue" evidence="1">
    <location>
        <position position="1"/>
    </location>
</feature>
<gene>
    <name evidence="1" type="ORF">MKW98_017837</name>
</gene>
<sequence>GRLKEAYAFIQKMLTDNDPVVWRSFMGACRIHENFEMGEIAGKRLLQLDPDHAACYVLLFNMFSNANR</sequence>
<dbReference type="InterPro" id="IPR046960">
    <property type="entry name" value="PPR_At4g14850-like_plant"/>
</dbReference>
<proteinExistence type="predicted"/>
<name>A0AAD4TBZ6_9MAGN</name>
<dbReference type="Proteomes" id="UP001202328">
    <property type="component" value="Unassembled WGS sequence"/>
</dbReference>
<dbReference type="PANTHER" id="PTHR47926:SF347">
    <property type="entry name" value="PENTATRICOPEPTIDE REPEAT-CONTAINING PROTEIN"/>
    <property type="match status" value="1"/>
</dbReference>
<dbReference type="EMBL" id="JAJJMB010002020">
    <property type="protein sequence ID" value="KAI3954013.1"/>
    <property type="molecule type" value="Genomic_DNA"/>
</dbReference>
<evidence type="ECO:0000313" key="1">
    <source>
        <dbReference type="EMBL" id="KAI3954013.1"/>
    </source>
</evidence>
<protein>
    <recommendedName>
        <fullName evidence="3">Pentatricopeptide repeat-containing protein</fullName>
    </recommendedName>
</protein>
<evidence type="ECO:0000313" key="2">
    <source>
        <dbReference type="Proteomes" id="UP001202328"/>
    </source>
</evidence>
<reference evidence="1" key="1">
    <citation type="submission" date="2022-04" db="EMBL/GenBank/DDBJ databases">
        <title>A functionally conserved STORR gene fusion in Papaver species that diverged 16.8 million years ago.</title>
        <authorList>
            <person name="Catania T."/>
        </authorList>
    </citation>
    <scope>NUCLEOTIDE SEQUENCE</scope>
    <source>
        <strain evidence="1">S-188037</strain>
    </source>
</reference>
<evidence type="ECO:0008006" key="3">
    <source>
        <dbReference type="Google" id="ProtNLM"/>
    </source>
</evidence>
<keyword evidence="2" id="KW-1185">Reference proteome</keyword>
<dbReference type="GO" id="GO:0009451">
    <property type="term" value="P:RNA modification"/>
    <property type="evidence" value="ECO:0007669"/>
    <property type="project" value="InterPro"/>
</dbReference>
<organism evidence="1 2">
    <name type="scientific">Papaver atlanticum</name>
    <dbReference type="NCBI Taxonomy" id="357466"/>
    <lineage>
        <taxon>Eukaryota</taxon>
        <taxon>Viridiplantae</taxon>
        <taxon>Streptophyta</taxon>
        <taxon>Embryophyta</taxon>
        <taxon>Tracheophyta</taxon>
        <taxon>Spermatophyta</taxon>
        <taxon>Magnoliopsida</taxon>
        <taxon>Ranunculales</taxon>
        <taxon>Papaveraceae</taxon>
        <taxon>Papaveroideae</taxon>
        <taxon>Papaver</taxon>
    </lineage>
</organism>